<reference evidence="3 4" key="1">
    <citation type="submission" date="2018-01" db="EMBL/GenBank/DDBJ databases">
        <title>Draft genome sequence of Jishengella endophytica.</title>
        <authorList>
            <person name="Sahin N."/>
            <person name="Ay H."/>
            <person name="Saygin H."/>
        </authorList>
    </citation>
    <scope>NUCLEOTIDE SEQUENCE [LARGE SCALE GENOMIC DNA]</scope>
    <source>
        <strain evidence="3 4">DSM 45430</strain>
    </source>
</reference>
<feature type="non-terminal residue" evidence="3">
    <location>
        <position position="98"/>
    </location>
</feature>
<dbReference type="EMBL" id="POTX01000303">
    <property type="protein sequence ID" value="PZF86823.1"/>
    <property type="molecule type" value="Genomic_DNA"/>
</dbReference>
<organism evidence="3 4">
    <name type="scientific">Micromonospora endophytica</name>
    <dbReference type="NCBI Taxonomy" id="515350"/>
    <lineage>
        <taxon>Bacteria</taxon>
        <taxon>Bacillati</taxon>
        <taxon>Actinomycetota</taxon>
        <taxon>Actinomycetes</taxon>
        <taxon>Micromonosporales</taxon>
        <taxon>Micromonosporaceae</taxon>
        <taxon>Micromonospora</taxon>
    </lineage>
</organism>
<dbReference type="AlphaFoldDB" id="A0A2W2D2T7"/>
<feature type="compositionally biased region" description="Low complexity" evidence="1">
    <location>
        <begin position="79"/>
        <end position="90"/>
    </location>
</feature>
<accession>A0A2W2D2T7</accession>
<feature type="region of interest" description="Disordered" evidence="1">
    <location>
        <begin position="49"/>
        <end position="98"/>
    </location>
</feature>
<evidence type="ECO:0000313" key="4">
    <source>
        <dbReference type="Proteomes" id="UP000248627"/>
    </source>
</evidence>
<sequence length="98" mass="9526">MLAGVAAAVLGLMLTMLWPTAQPPVVDADGPPGWTGRSPVGLTPAAEVTVPGVSPSVPEAGSSVGGVSSTRPVRPGQVSAPARSPSAAPTPTTPVPKP</sequence>
<proteinExistence type="predicted"/>
<feature type="signal peptide" evidence="2">
    <location>
        <begin position="1"/>
        <end position="21"/>
    </location>
</feature>
<keyword evidence="2" id="KW-0732">Signal</keyword>
<name>A0A2W2D2T7_9ACTN</name>
<comment type="caution">
    <text evidence="3">The sequence shown here is derived from an EMBL/GenBank/DDBJ whole genome shotgun (WGS) entry which is preliminary data.</text>
</comment>
<evidence type="ECO:0008006" key="5">
    <source>
        <dbReference type="Google" id="ProtNLM"/>
    </source>
</evidence>
<dbReference type="Proteomes" id="UP000248627">
    <property type="component" value="Unassembled WGS sequence"/>
</dbReference>
<protein>
    <recommendedName>
        <fullName evidence="5">Serine/threonine protein kinase</fullName>
    </recommendedName>
</protein>
<evidence type="ECO:0000313" key="3">
    <source>
        <dbReference type="EMBL" id="PZF86823.1"/>
    </source>
</evidence>
<evidence type="ECO:0000256" key="1">
    <source>
        <dbReference type="SAM" id="MobiDB-lite"/>
    </source>
</evidence>
<gene>
    <name evidence="3" type="ORF">C1I93_27450</name>
</gene>
<keyword evidence="4" id="KW-1185">Reference proteome</keyword>
<evidence type="ECO:0000256" key="2">
    <source>
        <dbReference type="SAM" id="SignalP"/>
    </source>
</evidence>
<feature type="chain" id="PRO_5039400368" description="Serine/threonine protein kinase" evidence="2">
    <location>
        <begin position="22"/>
        <end position="98"/>
    </location>
</feature>